<feature type="compositionally biased region" description="Basic and acidic residues" evidence="6">
    <location>
        <begin position="1999"/>
        <end position="2014"/>
    </location>
</feature>
<evidence type="ECO:0000313" key="10">
    <source>
        <dbReference type="Proteomes" id="UP000019373"/>
    </source>
</evidence>
<evidence type="ECO:0000313" key="9">
    <source>
        <dbReference type="EMBL" id="ERF68875.1"/>
    </source>
</evidence>
<evidence type="ECO:0000256" key="5">
    <source>
        <dbReference type="ARBA" id="ARBA00023306"/>
    </source>
</evidence>
<feature type="region of interest" description="Disordered" evidence="6">
    <location>
        <begin position="96"/>
        <end position="126"/>
    </location>
</feature>
<feature type="domain" description="Anaphase-promoting complex subunit 1 beta-sandwich" evidence="8">
    <location>
        <begin position="1764"/>
        <end position="1829"/>
    </location>
</feature>
<evidence type="ECO:0000256" key="4">
    <source>
        <dbReference type="ARBA" id="ARBA00022776"/>
    </source>
</evidence>
<feature type="domain" description="Anaphase-promoting complex subunit 1 N-terminal" evidence="7">
    <location>
        <begin position="29"/>
        <end position="792"/>
    </location>
</feature>
<dbReference type="GO" id="GO:0051301">
    <property type="term" value="P:cell division"/>
    <property type="evidence" value="ECO:0007669"/>
    <property type="project" value="UniProtKB-KW"/>
</dbReference>
<dbReference type="Pfam" id="PF21282">
    <property type="entry name" value="APC1_3rd"/>
    <property type="match status" value="1"/>
</dbReference>
<dbReference type="RefSeq" id="XP_007805493.1">
    <property type="nucleotide sequence ID" value="XM_007807302.1"/>
</dbReference>
<dbReference type="Gene3D" id="1.25.10.10">
    <property type="entry name" value="Leucine-rich Repeat Variant"/>
    <property type="match status" value="2"/>
</dbReference>
<feature type="region of interest" description="Disordered" evidence="6">
    <location>
        <begin position="326"/>
        <end position="350"/>
    </location>
</feature>
<dbReference type="InterPro" id="IPR011989">
    <property type="entry name" value="ARM-like"/>
</dbReference>
<evidence type="ECO:0000256" key="1">
    <source>
        <dbReference type="ARBA" id="ARBA00010547"/>
    </source>
</evidence>
<dbReference type="OrthoDB" id="26401at2759"/>
<feature type="compositionally biased region" description="Basic and acidic residues" evidence="6">
    <location>
        <begin position="106"/>
        <end position="121"/>
    </location>
</feature>
<dbReference type="HOGENOM" id="CLU_000746_0_0_1"/>
<keyword evidence="5" id="KW-0131">Cell cycle</keyword>
<dbReference type="GO" id="GO:0070979">
    <property type="term" value="P:protein K11-linked ubiquitination"/>
    <property type="evidence" value="ECO:0007669"/>
    <property type="project" value="TreeGrafter"/>
</dbReference>
<dbReference type="eggNOG" id="KOG1858">
    <property type="taxonomic scope" value="Eukaryota"/>
</dbReference>
<feature type="region of interest" description="Disordered" evidence="6">
    <location>
        <begin position="432"/>
        <end position="469"/>
    </location>
</feature>
<protein>
    <submittedName>
        <fullName evidence="9">Uncharacterized protein</fullName>
    </submittedName>
</protein>
<dbReference type="OMA" id="YIGTMDS"/>
<dbReference type="PANTHER" id="PTHR12827">
    <property type="entry name" value="MEIOTIC CHECKPOINT REGULATOR TSG24 FAMILY MEMBER"/>
    <property type="match status" value="1"/>
</dbReference>
<feature type="region of interest" description="Disordered" evidence="6">
    <location>
        <begin position="1881"/>
        <end position="1902"/>
    </location>
</feature>
<dbReference type="GO" id="GO:0031145">
    <property type="term" value="P:anaphase-promoting complex-dependent catabolic process"/>
    <property type="evidence" value="ECO:0007669"/>
    <property type="project" value="TreeGrafter"/>
</dbReference>
<dbReference type="InterPro" id="IPR048971">
    <property type="entry name" value="Apc1_3rd"/>
</dbReference>
<dbReference type="FunFam" id="1.25.10.10:FF:000400">
    <property type="entry name" value="20S cyclosome subunit (APC1/BimE), putative"/>
    <property type="match status" value="1"/>
</dbReference>
<organism evidence="9 10">
    <name type="scientific">Endocarpon pusillum (strain Z07020 / HMAS-L-300199)</name>
    <name type="common">Lichen-forming fungus</name>
    <dbReference type="NCBI Taxonomy" id="1263415"/>
    <lineage>
        <taxon>Eukaryota</taxon>
        <taxon>Fungi</taxon>
        <taxon>Dikarya</taxon>
        <taxon>Ascomycota</taxon>
        <taxon>Pezizomycotina</taxon>
        <taxon>Eurotiomycetes</taxon>
        <taxon>Chaetothyriomycetidae</taxon>
        <taxon>Verrucariales</taxon>
        <taxon>Verrucariaceae</taxon>
        <taxon>Endocarpon</taxon>
    </lineage>
</organism>
<dbReference type="PANTHER" id="PTHR12827:SF3">
    <property type="entry name" value="ANAPHASE-PROMOTING COMPLEX SUBUNIT 1"/>
    <property type="match status" value="1"/>
</dbReference>
<evidence type="ECO:0000256" key="6">
    <source>
        <dbReference type="SAM" id="MobiDB-lite"/>
    </source>
</evidence>
<keyword evidence="2" id="KW-0132">Cell division</keyword>
<keyword evidence="10" id="KW-1185">Reference proteome</keyword>
<evidence type="ECO:0000256" key="2">
    <source>
        <dbReference type="ARBA" id="ARBA00022618"/>
    </source>
</evidence>
<name>U1HFJ2_ENDPU</name>
<dbReference type="Pfam" id="PF12859">
    <property type="entry name" value="ANAPC1"/>
    <property type="match status" value="1"/>
</dbReference>
<dbReference type="GO" id="GO:0005680">
    <property type="term" value="C:anaphase-promoting complex"/>
    <property type="evidence" value="ECO:0007669"/>
    <property type="project" value="InterPro"/>
</dbReference>
<gene>
    <name evidence="9" type="ORF">EPUS_04527</name>
</gene>
<dbReference type="GO" id="GO:0007091">
    <property type="term" value="P:metaphase/anaphase transition of mitotic cell cycle"/>
    <property type="evidence" value="ECO:0007669"/>
    <property type="project" value="TreeGrafter"/>
</dbReference>
<comment type="similarity">
    <text evidence="1">Belongs to the APC1 family.</text>
</comment>
<dbReference type="GeneID" id="19239482"/>
<dbReference type="Proteomes" id="UP000019373">
    <property type="component" value="Unassembled WGS sequence"/>
</dbReference>
<dbReference type="GO" id="GO:0060090">
    <property type="term" value="F:molecular adaptor activity"/>
    <property type="evidence" value="ECO:0007669"/>
    <property type="project" value="TreeGrafter"/>
</dbReference>
<feature type="compositionally biased region" description="Gly residues" evidence="6">
    <location>
        <begin position="1890"/>
        <end position="1902"/>
    </location>
</feature>
<evidence type="ECO:0000256" key="3">
    <source>
        <dbReference type="ARBA" id="ARBA00022737"/>
    </source>
</evidence>
<keyword evidence="4" id="KW-0498">Mitosis</keyword>
<dbReference type="InterPro" id="IPR049255">
    <property type="entry name" value="Apc1_N"/>
</dbReference>
<evidence type="ECO:0000259" key="7">
    <source>
        <dbReference type="Pfam" id="PF12859"/>
    </source>
</evidence>
<dbReference type="FunFam" id="1.25.10.10:FF:000217">
    <property type="entry name" value="20S cyclosome subunit (APC1/BimE)"/>
    <property type="match status" value="1"/>
</dbReference>
<accession>U1HFJ2</accession>
<sequence>MAKVQSLGLHEPCALPYLIDEGILPNQPSESLYTWQTYPAYDAAGKEVSEDEILQTRNCVVWARGGIVKRAFNLDVEEEEILQSFVTHFSAWDRLHPQQNGAAGPHRAEQHQAFRTGEKQSRSPGSYERAAGQALVILLKTKAHIYFLTGDTHIVPIPFEAEAAFPTSQGCLIKRKSLTTAVNPAALSAPPNSFVSSQISSSLTEPQHITLKTASISRPSLTLSPVARQFAPPTAQNDHLPSILSLTDPQAELGTAVRRTELQEGVKVSAQDHERLFDPAEELLYISRNNELASLDVSNLEPLSLGVTLNAKSGILTVWDVQYRKRNSHGPPTKRRKVSYEDHGLRRRSSNRFRVNGSATPIGRGLGESRESLGPELGRSFAETYGSHRPDEQTFSEVDNLATELGPDFAEVGVQTRAARRVSSMLARTDLSMGPDRAPINGFTSSNPGRKSLNRGGARGDSFGDFSDRQSFGARAGGPIPGIGFSMSSETPLTSVPPDRLLEGFSSGAEFDCFDSMVLEGAMSELPAEVVFSKVHSIPCSVQTPVTQSSKSRFNVFVLTSKPSAGSGSATKATLSICIMDIKKGELSVIKIACVLARSNNVKRKQAISRTSTSMKKFDLSSVNVQRGTNIIDACKVRDRDQCCILVLTQNRDGQIALLLEAVGISSIRVDLPGLLMVHNPLAISPATTSEQRRQGGRARVLKEPLRNPTGLGHTSILGQVDVLDSRVHRHRLEIQLEPQHPQVVKVLQTIELALLNKGGSGVCIAWIEVMKWLRLKEYNGNLEWTAMVVTLFSMITPFIVDRRGNGSVSRRQKKGGLFRSSSGAVIDMTSWDKMVDEECGIGITSPSWTTSPGWQWIGQESESSGDSAQEQNVLKPSSSITAQALFENRKNRFLLQYVSLSREFMQSPIGEQMLGPDGFLPTASNKDRETRRTAVGSVLIALHLTREEQKLDTRLSHSKSDSIQLAPVLAQLGHWLSWHSWDYSKGCYYHAEIPDVEQQLFDENVVNSFDVASQPFDPPSIFDFVEASASSPGNRSFLTLLDVIEAPNSTLKEVCTLRAKNLTPRTFALLQYFSKAASQKSRSARVEWMHKCGLDVETLATMPTGISAIFYDAISSCEGSPPLSWSEPLLQLVGRDDLKSRPLQSSSRAVTSKTHGLISHEATRDYHAVGNLVLDTEPFHSWDASSEADRQGVTRLIFREDRRFQDASRLVNQLRPPVADCKAEPDWTEADLLDAQKELVQLVTMRTLTVASGRGMINYSSRVPLLTEKVPIPAFTLACLVKPSNVTFSAERASFTEDRAVWAFFHNGTAAGLTISKDARGINTSWILYNKPPELTNRHAGFLLALGLNGHLKSLAKWVAFKYLTPKHTMTSVGLLLGLSASYIGSMDTLITRLLSVHVTRMLPPGAAELNLSPLTQTTGIMGIGLLYCSSQHRRMSEVMLSEIENNDVEEGVPPEQTLRDEGYRLAAGFALGFINLGQGKRLHGLHDMNVMERLLTIAIGTKNVNLVHILDRATSGATIAFALIYMKTDDETIARKIDIPDTLHQFDYVRPDIFLLRTVARHLIMWSSIQPTYNFIQSSVPKPYRHRASLSSTRHLNSEDMPFFNILAGLCLALGLRFAGSGSHTARDLLTSYLDHFIRLTRLPALNYDSKLTRNAVRNCQDVTALALAAVMAGTGDIPVFRRLRSLHGRCDADTPYGSHLAAHMAIGVLFLGGGTYTLGTSDIAVASLLCAFYPLFPTNVMDNQAHLQAFRHLWVLAAEPRCVVCRDVETGRPVSVPITVTLKSGPGGGDEDERRLTAPCLVPELDTIKEIRTEAKGYWDVRIFFEGKEGQEKRNEFKKGHLNVYLRRRAAYDAPRGSVFVSEMQALAERGDVPSVSLGSASASTVGTGGGSGGGGGGGERGKVNPFEWLWQLDALKELDVSERALVLPHAHAHAAGLAAGTGNRYLRGTVVDTRLELEHAVLPDAKGGGALDRDQLWQLRLLFAWVDGLEREEVERRESEGRAGEEEAGREVGVGAGGGSWLRREVIERLRWRVWKMRAAVGDDGQDEEGAAA</sequence>
<dbReference type="InterPro" id="IPR024990">
    <property type="entry name" value="Apc1"/>
</dbReference>
<feature type="region of interest" description="Disordered" evidence="6">
    <location>
        <begin position="355"/>
        <end position="374"/>
    </location>
</feature>
<dbReference type="EMBL" id="KE721492">
    <property type="protein sequence ID" value="ERF68875.1"/>
    <property type="molecule type" value="Genomic_DNA"/>
</dbReference>
<feature type="compositionally biased region" description="Basic residues" evidence="6">
    <location>
        <begin position="326"/>
        <end position="337"/>
    </location>
</feature>
<evidence type="ECO:0000259" key="8">
    <source>
        <dbReference type="Pfam" id="PF21282"/>
    </source>
</evidence>
<feature type="region of interest" description="Disordered" evidence="6">
    <location>
        <begin position="1999"/>
        <end position="2020"/>
    </location>
</feature>
<keyword evidence="3" id="KW-0677">Repeat</keyword>
<proteinExistence type="inferred from homology"/>
<reference evidence="10" key="1">
    <citation type="journal article" date="2014" name="BMC Genomics">
        <title>Genome characteristics reveal the impact of lichenization on lichen-forming fungus Endocarpon pusillum Hedwig (Verrucariales, Ascomycota).</title>
        <authorList>
            <person name="Wang Y.-Y."/>
            <person name="Liu B."/>
            <person name="Zhang X.-Y."/>
            <person name="Zhou Q.-M."/>
            <person name="Zhang T."/>
            <person name="Li H."/>
            <person name="Yu Y.-F."/>
            <person name="Zhang X.-L."/>
            <person name="Hao X.-Y."/>
            <person name="Wang M."/>
            <person name="Wang L."/>
            <person name="Wei J.-C."/>
        </authorList>
    </citation>
    <scope>NUCLEOTIDE SEQUENCE [LARGE SCALE GENOMIC DNA]</scope>
    <source>
        <strain evidence="10">Z07020 / HMAS-L-300199</strain>
    </source>
</reference>